<dbReference type="RefSeq" id="WP_272000386.1">
    <property type="nucleotide sequence ID" value="NZ_JAQNDN010000013.1"/>
</dbReference>
<organism evidence="2 3">
    <name type="scientific">Nannocystis radixulma</name>
    <dbReference type="NCBI Taxonomy" id="2995305"/>
    <lineage>
        <taxon>Bacteria</taxon>
        <taxon>Pseudomonadati</taxon>
        <taxon>Myxococcota</taxon>
        <taxon>Polyangia</taxon>
        <taxon>Nannocystales</taxon>
        <taxon>Nannocystaceae</taxon>
        <taxon>Nannocystis</taxon>
    </lineage>
</organism>
<gene>
    <name evidence="2" type="ORF">POL58_22620</name>
</gene>
<evidence type="ECO:0008006" key="4">
    <source>
        <dbReference type="Google" id="ProtNLM"/>
    </source>
</evidence>
<evidence type="ECO:0000313" key="2">
    <source>
        <dbReference type="EMBL" id="MDC0670568.1"/>
    </source>
</evidence>
<sequence length="698" mass="74518">MPPDSAGRMALEFASDEDLLDRLSARPHELVYLVGSAITAPSRGGEPGVPRVEGVIALIRGEYQRASELQRFDAALEKEPENRYQAAFRHLLRTRDQDVANAVIRRAVLQARRPSQLFPGLPADSDDHEQWRALEDDVDGWHLPPAADALGQVLARAPATARPLVLTSNFDPLVSISVRRAGGRAYMAALHGDGSLSGVDGQGCLVVHFHGHWFRTDTLHTPSQLGQDRPKLSASLSQLISSRTLVVLGYSGWDDVFTRSLIATIRGGLPIKIAWAFYPGDEAVIQRDSGRLLEALRPGIEIGRVMLYKGIDAHVFLPRLAERLAESAAPTSGAHHAGESGVRPGESGAASGASGAHHAGDSGASGAHHAGDSGSRSGHSGQFFAGESGLRPIVPPTDPDAASSHAAGSIADVLGTHAEAACAPGHGVQGMPSGTGSQGHVAPLMSSGTNPFQKAGMLGLAVPSYVERAADAGLAEALEGGAQIVVVRGDFSIGKSSLLLRADRAWHSGTGAAVCRLDLQMMRVDDVNLYFDEFFAEVGRAYGQSFKGWREVQAAASQRPLLLTLDEFGGLTPEVAQRFVPALYRVVTQLAGSMRVVVTTRDPIAEVLASFELSNPNLGDWPEVELRPFTEAELGRLLALLSPRARAVVEHERALVHERTKMLPKPAQCLCFNLWKDEAAGASDADLALRVRKKESYR</sequence>
<dbReference type="InterPro" id="IPR027417">
    <property type="entry name" value="P-loop_NTPase"/>
</dbReference>
<keyword evidence="3" id="KW-1185">Reference proteome</keyword>
<proteinExistence type="predicted"/>
<protein>
    <recommendedName>
        <fullName evidence="4">SIR2-like domain-containing protein</fullName>
    </recommendedName>
</protein>
<dbReference type="Proteomes" id="UP001217838">
    <property type="component" value="Unassembled WGS sequence"/>
</dbReference>
<dbReference type="EMBL" id="JAQNDN010000013">
    <property type="protein sequence ID" value="MDC0670568.1"/>
    <property type="molecule type" value="Genomic_DNA"/>
</dbReference>
<feature type="region of interest" description="Disordered" evidence="1">
    <location>
        <begin position="328"/>
        <end position="406"/>
    </location>
</feature>
<dbReference type="Pfam" id="PF13289">
    <property type="entry name" value="SIR2_2"/>
    <property type="match status" value="1"/>
</dbReference>
<evidence type="ECO:0000313" key="3">
    <source>
        <dbReference type="Proteomes" id="UP001217838"/>
    </source>
</evidence>
<feature type="compositionally biased region" description="Low complexity" evidence="1">
    <location>
        <begin position="347"/>
        <end position="381"/>
    </location>
</feature>
<accession>A0ABT5BAU1</accession>
<comment type="caution">
    <text evidence="2">The sequence shown here is derived from an EMBL/GenBank/DDBJ whole genome shotgun (WGS) entry which is preliminary data.</text>
</comment>
<dbReference type="SUPFAM" id="SSF52540">
    <property type="entry name" value="P-loop containing nucleoside triphosphate hydrolases"/>
    <property type="match status" value="1"/>
</dbReference>
<reference evidence="2 3" key="1">
    <citation type="submission" date="2022-11" db="EMBL/GenBank/DDBJ databases">
        <title>Minimal conservation of predation-associated metabolite biosynthetic gene clusters underscores biosynthetic potential of Myxococcota including descriptions for ten novel species: Archangium lansinium sp. nov., Myxococcus landrumus sp. nov., Nannocystis bai.</title>
        <authorList>
            <person name="Ahearne A."/>
            <person name="Stevens C."/>
            <person name="Dowd S."/>
        </authorList>
    </citation>
    <scope>NUCLEOTIDE SEQUENCE [LARGE SCALE GENOMIC DNA]</scope>
    <source>
        <strain evidence="2 3">NCELM</strain>
    </source>
</reference>
<evidence type="ECO:0000256" key="1">
    <source>
        <dbReference type="SAM" id="MobiDB-lite"/>
    </source>
</evidence>
<name>A0ABT5BAU1_9BACT</name>